<dbReference type="OrthoDB" id="3205825at2759"/>
<keyword evidence="2" id="KW-1133">Transmembrane helix</keyword>
<evidence type="ECO:0000256" key="1">
    <source>
        <dbReference type="SAM" id="MobiDB-lite"/>
    </source>
</evidence>
<accession>A0A9Q8QP17</accession>
<feature type="region of interest" description="Disordered" evidence="1">
    <location>
        <begin position="326"/>
        <end position="349"/>
    </location>
</feature>
<dbReference type="RefSeq" id="XP_047845757.1">
    <property type="nucleotide sequence ID" value="XM_047989752.1"/>
</dbReference>
<feature type="transmembrane region" description="Helical" evidence="2">
    <location>
        <begin position="71"/>
        <end position="90"/>
    </location>
</feature>
<dbReference type="PANTHER" id="PTHR35179:SF1">
    <property type="entry name" value="INTEGRAL MEMBRANE PROTEIN"/>
    <property type="match status" value="1"/>
</dbReference>
<feature type="region of interest" description="Disordered" evidence="1">
    <location>
        <begin position="265"/>
        <end position="287"/>
    </location>
</feature>
<dbReference type="Proteomes" id="UP000829364">
    <property type="component" value="Chromosome 8"/>
</dbReference>
<evidence type="ECO:0000256" key="2">
    <source>
        <dbReference type="SAM" id="Phobius"/>
    </source>
</evidence>
<proteinExistence type="predicted"/>
<feature type="transmembrane region" description="Helical" evidence="2">
    <location>
        <begin position="43"/>
        <end position="65"/>
    </location>
</feature>
<dbReference type="EMBL" id="CP086361">
    <property type="protein sequence ID" value="UNI22276.1"/>
    <property type="molecule type" value="Genomic_DNA"/>
</dbReference>
<feature type="transmembrane region" description="Helical" evidence="2">
    <location>
        <begin position="155"/>
        <end position="172"/>
    </location>
</feature>
<evidence type="ECO:0000313" key="3">
    <source>
        <dbReference type="EMBL" id="UNI22276.1"/>
    </source>
</evidence>
<dbReference type="GeneID" id="72070126"/>
<sequence length="349" mass="39045">MSSIDLAVLYFGLFLGIFPFTLVKVADQTRKILVRSRGLYNAYLYMIWIEALVNLIFALITFLYLKGIIPGSYTFYAGTVLLWAIQTQLLSQIIANRVALIMVHKHKARWLKLGLLVSVACINIAVAVIWIRAHAFTATPFDVKLNDRFEKAEKAFFLVIDLGLNLLFLYLVRFRLIASGLSKYWRLFKFNIGMVTLSTSMDMLLLGFLSLPDPYLYVQFSPVAYIVKLYIELTMATLIAKIVRSSTNDRVVGFNNQSSGAYRKSHGHYTTFPGPGSNSGTLAEGDDRNFGHEVEINKGSSGSDIHLSPYSGDDGILKTVTTVVVTEHDKEQGSTTSGPSDREHPRDMC</sequence>
<dbReference type="AlphaFoldDB" id="A0A9Q8QP17"/>
<feature type="transmembrane region" description="Helical" evidence="2">
    <location>
        <begin position="6"/>
        <end position="23"/>
    </location>
</feature>
<keyword evidence="2" id="KW-0472">Membrane</keyword>
<feature type="compositionally biased region" description="Basic and acidic residues" evidence="1">
    <location>
        <begin position="340"/>
        <end position="349"/>
    </location>
</feature>
<reference evidence="3" key="1">
    <citation type="submission" date="2021-11" db="EMBL/GenBank/DDBJ databases">
        <title>Purpureocillium_takamizusanense_genome.</title>
        <authorList>
            <person name="Nguyen N.-H."/>
        </authorList>
    </citation>
    <scope>NUCLEOTIDE SEQUENCE</scope>
    <source>
        <strain evidence="3">PT3</strain>
    </source>
</reference>
<dbReference type="PANTHER" id="PTHR35179">
    <property type="entry name" value="PROTEIN CBG02620"/>
    <property type="match status" value="1"/>
</dbReference>
<keyword evidence="2" id="KW-0812">Transmembrane</keyword>
<protein>
    <recommendedName>
        <fullName evidence="5">Integral membrane protein</fullName>
    </recommendedName>
</protein>
<evidence type="ECO:0008006" key="5">
    <source>
        <dbReference type="Google" id="ProtNLM"/>
    </source>
</evidence>
<feature type="transmembrane region" description="Helical" evidence="2">
    <location>
        <begin position="223"/>
        <end position="243"/>
    </location>
</feature>
<gene>
    <name evidence="3" type="ORF">JDV02_008178</name>
</gene>
<name>A0A9Q8QP17_9HYPO</name>
<feature type="transmembrane region" description="Helical" evidence="2">
    <location>
        <begin position="192"/>
        <end position="211"/>
    </location>
</feature>
<dbReference type="KEGG" id="ptkz:JDV02_008178"/>
<organism evidence="3 4">
    <name type="scientific">Purpureocillium takamizusanense</name>
    <dbReference type="NCBI Taxonomy" id="2060973"/>
    <lineage>
        <taxon>Eukaryota</taxon>
        <taxon>Fungi</taxon>
        <taxon>Dikarya</taxon>
        <taxon>Ascomycota</taxon>
        <taxon>Pezizomycotina</taxon>
        <taxon>Sordariomycetes</taxon>
        <taxon>Hypocreomycetidae</taxon>
        <taxon>Hypocreales</taxon>
        <taxon>Ophiocordycipitaceae</taxon>
        <taxon>Purpureocillium</taxon>
    </lineage>
</organism>
<evidence type="ECO:0000313" key="4">
    <source>
        <dbReference type="Proteomes" id="UP000829364"/>
    </source>
</evidence>
<feature type="transmembrane region" description="Helical" evidence="2">
    <location>
        <begin position="110"/>
        <end position="135"/>
    </location>
</feature>
<keyword evidence="4" id="KW-1185">Reference proteome</keyword>